<comment type="caution">
    <text evidence="1">The sequence shown here is derived from an EMBL/GenBank/DDBJ whole genome shotgun (WGS) entry which is preliminary data.</text>
</comment>
<proteinExistence type="predicted"/>
<evidence type="ECO:0000313" key="2">
    <source>
        <dbReference type="Proteomes" id="UP000275232"/>
    </source>
</evidence>
<dbReference type="RefSeq" id="WP_123880922.1">
    <property type="nucleotide sequence ID" value="NZ_RPFZ01000001.1"/>
</dbReference>
<reference evidence="1 2" key="1">
    <citation type="submission" date="2018-11" db="EMBL/GenBank/DDBJ databases">
        <title>Erythrobacter spongiae sp. nov., isolated from a marine sponge.</title>
        <authorList>
            <person name="Zhuang L."/>
            <person name="Luo L."/>
        </authorList>
    </citation>
    <scope>NUCLEOTIDE SEQUENCE [LARGE SCALE GENOMIC DNA]</scope>
    <source>
        <strain evidence="1 2">HN-E23</strain>
    </source>
</reference>
<keyword evidence="2" id="KW-1185">Reference proteome</keyword>
<name>A0A3N5CZ39_9SPHN</name>
<protein>
    <submittedName>
        <fullName evidence="1">Uncharacterized protein</fullName>
    </submittedName>
</protein>
<dbReference type="OrthoDB" id="8451542at2"/>
<dbReference type="EMBL" id="RPFZ01000001">
    <property type="protein sequence ID" value="RPF71969.1"/>
    <property type="molecule type" value="Genomic_DNA"/>
</dbReference>
<dbReference type="AlphaFoldDB" id="A0A3N5CZ39"/>
<gene>
    <name evidence="1" type="ORF">EG799_10350</name>
</gene>
<dbReference type="Proteomes" id="UP000275232">
    <property type="component" value="Unassembled WGS sequence"/>
</dbReference>
<sequence length="66" mass="7197">MARTNELAAKLLRDAGMFFRNVGEQNPDVKDQMDQNAQVYDQVAGMVESDPLAELPTQDGADQNAG</sequence>
<organism evidence="1 2">
    <name type="scientific">Aurantiacibacter spongiae</name>
    <dbReference type="NCBI Taxonomy" id="2488860"/>
    <lineage>
        <taxon>Bacteria</taxon>
        <taxon>Pseudomonadati</taxon>
        <taxon>Pseudomonadota</taxon>
        <taxon>Alphaproteobacteria</taxon>
        <taxon>Sphingomonadales</taxon>
        <taxon>Erythrobacteraceae</taxon>
        <taxon>Aurantiacibacter</taxon>
    </lineage>
</organism>
<evidence type="ECO:0000313" key="1">
    <source>
        <dbReference type="EMBL" id="RPF71969.1"/>
    </source>
</evidence>
<accession>A0A3N5CZ39</accession>